<evidence type="ECO:0000256" key="2">
    <source>
        <dbReference type="ARBA" id="ARBA00022475"/>
    </source>
</evidence>
<feature type="transmembrane region" description="Helical" evidence="6">
    <location>
        <begin position="330"/>
        <end position="352"/>
    </location>
</feature>
<evidence type="ECO:0000256" key="1">
    <source>
        <dbReference type="ARBA" id="ARBA00004651"/>
    </source>
</evidence>
<dbReference type="RefSeq" id="WP_193928262.1">
    <property type="nucleotide sequence ID" value="NZ_JADEYC010000015.1"/>
</dbReference>
<evidence type="ECO:0000256" key="6">
    <source>
        <dbReference type="SAM" id="Phobius"/>
    </source>
</evidence>
<feature type="transmembrane region" description="Helical" evidence="6">
    <location>
        <begin position="133"/>
        <end position="152"/>
    </location>
</feature>
<dbReference type="InterPro" id="IPR050189">
    <property type="entry name" value="MFS_Efflux_Transporters"/>
</dbReference>
<comment type="caution">
    <text evidence="8">The sequence shown here is derived from an EMBL/GenBank/DDBJ whole genome shotgun (WGS) entry which is preliminary data.</text>
</comment>
<dbReference type="SUPFAM" id="SSF103473">
    <property type="entry name" value="MFS general substrate transporter"/>
    <property type="match status" value="1"/>
</dbReference>
<evidence type="ECO:0000256" key="5">
    <source>
        <dbReference type="ARBA" id="ARBA00023136"/>
    </source>
</evidence>
<feature type="transmembrane region" description="Helical" evidence="6">
    <location>
        <begin position="234"/>
        <end position="254"/>
    </location>
</feature>
<dbReference type="Pfam" id="PF07690">
    <property type="entry name" value="MFS_1"/>
    <property type="match status" value="1"/>
</dbReference>
<dbReference type="Gene3D" id="1.20.1250.20">
    <property type="entry name" value="MFS general substrate transporter like domains"/>
    <property type="match status" value="2"/>
</dbReference>
<keyword evidence="9" id="KW-1185">Reference proteome</keyword>
<dbReference type="GO" id="GO:0022857">
    <property type="term" value="F:transmembrane transporter activity"/>
    <property type="evidence" value="ECO:0007669"/>
    <property type="project" value="InterPro"/>
</dbReference>
<comment type="subcellular location">
    <subcellularLocation>
        <location evidence="1">Cell membrane</location>
        <topology evidence="1">Multi-pass membrane protein</topology>
    </subcellularLocation>
</comment>
<feature type="transmembrane region" description="Helical" evidence="6">
    <location>
        <begin position="158"/>
        <end position="180"/>
    </location>
</feature>
<dbReference type="EMBL" id="JADEYC010000015">
    <property type="protein sequence ID" value="MBE9374828.1"/>
    <property type="molecule type" value="Genomic_DNA"/>
</dbReference>
<accession>A0A929G1M1</accession>
<dbReference type="GO" id="GO:0005886">
    <property type="term" value="C:plasma membrane"/>
    <property type="evidence" value="ECO:0007669"/>
    <property type="project" value="UniProtKB-SubCell"/>
</dbReference>
<gene>
    <name evidence="8" type="ORF">IQ251_10265</name>
</gene>
<feature type="transmembrane region" description="Helical" evidence="6">
    <location>
        <begin position="70"/>
        <end position="90"/>
    </location>
</feature>
<evidence type="ECO:0000259" key="7">
    <source>
        <dbReference type="PROSITE" id="PS50850"/>
    </source>
</evidence>
<keyword evidence="2" id="KW-1003">Cell membrane</keyword>
<dbReference type="CDD" id="cd17324">
    <property type="entry name" value="MFS_NepI_like"/>
    <property type="match status" value="1"/>
</dbReference>
<sequence>MPIALLALAVAAFGIGTTEFVMMGLLPEVATDLGVSIPAAGGYISLYALGVVVGAPVLTALGMRMRRKSVLLGMMALFTAGNVLSALAPTHELLLGARLLSGLPHGTFFGVGAVVAANLAAPGKRAQAISMMFLGLTTANVVGVPVGTLLGQELGWRWAFGLVAVIGVLAFTAVAALVPNEPAPEGASLRGELRAFRNPQVWLAFAVVVFGFAATFSFYSYIKPVLTDVSGYSPTSVTLLLALFGTGMTAGTALGGRLADRAPLRTLHVFLAGLALALSAFALTAHYPVVAAGAVFLIGLTGFAAIPSIQAQILDHAQDAPALGSASIQSTFNIANSLGAYLGGLVIAAGFGLTSPSWVGALLALVGLGFALLSGGLQHRARRQTAQTTAAAPAEIGEPGTVEVATVRADRSARAAATDHQIDRRQPR</sequence>
<keyword evidence="4 6" id="KW-1133">Transmembrane helix</keyword>
<evidence type="ECO:0000256" key="3">
    <source>
        <dbReference type="ARBA" id="ARBA00022692"/>
    </source>
</evidence>
<dbReference type="AlphaFoldDB" id="A0A929G1M1"/>
<keyword evidence="5 6" id="KW-0472">Membrane</keyword>
<dbReference type="PANTHER" id="PTHR43124">
    <property type="entry name" value="PURINE EFFLUX PUMP PBUE"/>
    <property type="match status" value="1"/>
</dbReference>
<feature type="transmembrane region" description="Helical" evidence="6">
    <location>
        <begin position="42"/>
        <end position="63"/>
    </location>
</feature>
<feature type="transmembrane region" description="Helical" evidence="6">
    <location>
        <begin position="201"/>
        <end position="222"/>
    </location>
</feature>
<feature type="transmembrane region" description="Helical" evidence="6">
    <location>
        <begin position="358"/>
        <end position="377"/>
    </location>
</feature>
<organism evidence="8 9">
    <name type="scientific">Saccharopolyspora montiporae</name>
    <dbReference type="NCBI Taxonomy" id="2781240"/>
    <lineage>
        <taxon>Bacteria</taxon>
        <taxon>Bacillati</taxon>
        <taxon>Actinomycetota</taxon>
        <taxon>Actinomycetes</taxon>
        <taxon>Pseudonocardiales</taxon>
        <taxon>Pseudonocardiaceae</taxon>
        <taxon>Saccharopolyspora</taxon>
    </lineage>
</organism>
<feature type="transmembrane region" description="Helical" evidence="6">
    <location>
        <begin position="289"/>
        <end position="309"/>
    </location>
</feature>
<dbReference type="InterPro" id="IPR011701">
    <property type="entry name" value="MFS"/>
</dbReference>
<reference evidence="8" key="1">
    <citation type="submission" date="2020-10" db="EMBL/GenBank/DDBJ databases">
        <title>Diversity and distribution of actinomycetes associated with coral in the coast of Hainan.</title>
        <authorList>
            <person name="Li F."/>
        </authorList>
    </citation>
    <scope>NUCLEOTIDE SEQUENCE</scope>
    <source>
        <strain evidence="8">HNM0983</strain>
    </source>
</reference>
<evidence type="ECO:0000256" key="4">
    <source>
        <dbReference type="ARBA" id="ARBA00022989"/>
    </source>
</evidence>
<feature type="transmembrane region" description="Helical" evidence="6">
    <location>
        <begin position="266"/>
        <end position="283"/>
    </location>
</feature>
<dbReference type="Proteomes" id="UP000598360">
    <property type="component" value="Unassembled WGS sequence"/>
</dbReference>
<dbReference type="PROSITE" id="PS50850">
    <property type="entry name" value="MFS"/>
    <property type="match status" value="1"/>
</dbReference>
<dbReference type="InterPro" id="IPR001958">
    <property type="entry name" value="Tet-R_TetA/multi-R_MdtG-like"/>
</dbReference>
<feature type="transmembrane region" description="Helical" evidence="6">
    <location>
        <begin position="102"/>
        <end position="121"/>
    </location>
</feature>
<dbReference type="PRINTS" id="PR01035">
    <property type="entry name" value="TCRTETA"/>
</dbReference>
<evidence type="ECO:0000313" key="8">
    <source>
        <dbReference type="EMBL" id="MBE9374828.1"/>
    </source>
</evidence>
<dbReference type="InterPro" id="IPR036259">
    <property type="entry name" value="MFS_trans_sf"/>
</dbReference>
<dbReference type="InterPro" id="IPR020846">
    <property type="entry name" value="MFS_dom"/>
</dbReference>
<keyword evidence="3 6" id="KW-0812">Transmembrane</keyword>
<dbReference type="PANTHER" id="PTHR43124:SF3">
    <property type="entry name" value="CHLORAMPHENICOL EFFLUX PUMP RV0191"/>
    <property type="match status" value="1"/>
</dbReference>
<feature type="domain" description="Major facilitator superfamily (MFS) profile" evidence="7">
    <location>
        <begin position="4"/>
        <end position="379"/>
    </location>
</feature>
<name>A0A929G1M1_9PSEU</name>
<evidence type="ECO:0000313" key="9">
    <source>
        <dbReference type="Proteomes" id="UP000598360"/>
    </source>
</evidence>
<proteinExistence type="predicted"/>
<protein>
    <submittedName>
        <fullName evidence="8">MFS transporter</fullName>
    </submittedName>
</protein>